<gene>
    <name evidence="19" type="primary">LOC112283613</name>
</gene>
<evidence type="ECO:0000256" key="11">
    <source>
        <dbReference type="ARBA" id="ARBA00022989"/>
    </source>
</evidence>
<dbReference type="PROSITE" id="PS01315">
    <property type="entry name" value="CDS"/>
    <property type="match status" value="1"/>
</dbReference>
<evidence type="ECO:0000256" key="1">
    <source>
        <dbReference type="ARBA" id="ARBA00001698"/>
    </source>
</evidence>
<comment type="pathway">
    <text evidence="4">Lipid metabolism.</text>
</comment>
<name>A0A7I4DWU3_PHYPA</name>
<evidence type="ECO:0000256" key="5">
    <source>
        <dbReference type="ARBA" id="ARBA00010185"/>
    </source>
</evidence>
<evidence type="ECO:0000313" key="20">
    <source>
        <dbReference type="Proteomes" id="UP000006727"/>
    </source>
</evidence>
<keyword evidence="20" id="KW-1185">Reference proteome</keyword>
<dbReference type="GO" id="GO:0004605">
    <property type="term" value="F:phosphatidate cytidylyltransferase activity"/>
    <property type="evidence" value="ECO:0000318"/>
    <property type="project" value="GO_Central"/>
</dbReference>
<dbReference type="KEGG" id="ppp:112283613"/>
<dbReference type="UniPathway" id="UPA00557">
    <property type="reaction ID" value="UER00614"/>
</dbReference>
<evidence type="ECO:0000256" key="17">
    <source>
        <dbReference type="SAM" id="MobiDB-lite"/>
    </source>
</evidence>
<evidence type="ECO:0000256" key="2">
    <source>
        <dbReference type="ARBA" id="ARBA00004141"/>
    </source>
</evidence>
<feature type="transmembrane region" description="Helical" evidence="18">
    <location>
        <begin position="423"/>
        <end position="440"/>
    </location>
</feature>
<reference evidence="19 20" key="1">
    <citation type="journal article" date="2008" name="Science">
        <title>The Physcomitrella genome reveals evolutionary insights into the conquest of land by plants.</title>
        <authorList>
            <person name="Rensing S."/>
            <person name="Lang D."/>
            <person name="Zimmer A."/>
            <person name="Terry A."/>
            <person name="Salamov A."/>
            <person name="Shapiro H."/>
            <person name="Nishiyama T."/>
            <person name="Perroud P.-F."/>
            <person name="Lindquist E."/>
            <person name="Kamisugi Y."/>
            <person name="Tanahashi T."/>
            <person name="Sakakibara K."/>
            <person name="Fujita T."/>
            <person name="Oishi K."/>
            <person name="Shin-I T."/>
            <person name="Kuroki Y."/>
            <person name="Toyoda A."/>
            <person name="Suzuki Y."/>
            <person name="Hashimoto A."/>
            <person name="Yamaguchi K."/>
            <person name="Sugano A."/>
            <person name="Kohara Y."/>
            <person name="Fujiyama A."/>
            <person name="Anterola A."/>
            <person name="Aoki S."/>
            <person name="Ashton N."/>
            <person name="Barbazuk W.B."/>
            <person name="Barker E."/>
            <person name="Bennetzen J."/>
            <person name="Bezanilla M."/>
            <person name="Blankenship R."/>
            <person name="Cho S.H."/>
            <person name="Dutcher S."/>
            <person name="Estelle M."/>
            <person name="Fawcett J.A."/>
            <person name="Gundlach H."/>
            <person name="Hanada K."/>
            <person name="Heyl A."/>
            <person name="Hicks K.A."/>
            <person name="Hugh J."/>
            <person name="Lohr M."/>
            <person name="Mayer K."/>
            <person name="Melkozernov A."/>
            <person name="Murata T."/>
            <person name="Nelson D."/>
            <person name="Pils B."/>
            <person name="Prigge M."/>
            <person name="Reiss B."/>
            <person name="Renner T."/>
            <person name="Rombauts S."/>
            <person name="Rushton P."/>
            <person name="Sanderfoot A."/>
            <person name="Schween G."/>
            <person name="Shiu S.-H."/>
            <person name="Stueber K."/>
            <person name="Theodoulou F.L."/>
            <person name="Tu H."/>
            <person name="Van de Peer Y."/>
            <person name="Verrier P.J."/>
            <person name="Waters E."/>
            <person name="Wood A."/>
            <person name="Yang L."/>
            <person name="Cove D."/>
            <person name="Cuming A."/>
            <person name="Hasebe M."/>
            <person name="Lucas S."/>
            <person name="Mishler D.B."/>
            <person name="Reski R."/>
            <person name="Grigoriev I."/>
            <person name="Quatrano R.S."/>
            <person name="Boore J.L."/>
        </authorList>
    </citation>
    <scope>NUCLEOTIDE SEQUENCE [LARGE SCALE GENOMIC DNA]</scope>
    <source>
        <strain evidence="19 20">cv. Gransden 2004</strain>
    </source>
</reference>
<reference evidence="19 20" key="2">
    <citation type="journal article" date="2018" name="Plant J.">
        <title>The Physcomitrella patens chromosome-scale assembly reveals moss genome structure and evolution.</title>
        <authorList>
            <person name="Lang D."/>
            <person name="Ullrich K.K."/>
            <person name="Murat F."/>
            <person name="Fuchs J."/>
            <person name="Jenkins J."/>
            <person name="Haas F.B."/>
            <person name="Piednoel M."/>
            <person name="Gundlach H."/>
            <person name="Van Bel M."/>
            <person name="Meyberg R."/>
            <person name="Vives C."/>
            <person name="Morata J."/>
            <person name="Symeonidi A."/>
            <person name="Hiss M."/>
            <person name="Muchero W."/>
            <person name="Kamisugi Y."/>
            <person name="Saleh O."/>
            <person name="Blanc G."/>
            <person name="Decker E.L."/>
            <person name="van Gessel N."/>
            <person name="Grimwood J."/>
            <person name="Hayes R.D."/>
            <person name="Graham S.W."/>
            <person name="Gunter L.E."/>
            <person name="McDaniel S.F."/>
            <person name="Hoernstein S.N.W."/>
            <person name="Larsson A."/>
            <person name="Li F.W."/>
            <person name="Perroud P.F."/>
            <person name="Phillips J."/>
            <person name="Ranjan P."/>
            <person name="Rokshar D.S."/>
            <person name="Rothfels C.J."/>
            <person name="Schneider L."/>
            <person name="Shu S."/>
            <person name="Stevenson D.W."/>
            <person name="Thummler F."/>
            <person name="Tillich M."/>
            <person name="Villarreal Aguilar J.C."/>
            <person name="Widiez T."/>
            <person name="Wong G.K."/>
            <person name="Wymore A."/>
            <person name="Zhang Y."/>
            <person name="Zimmer A.D."/>
            <person name="Quatrano R.S."/>
            <person name="Mayer K.F.X."/>
            <person name="Goodstein D."/>
            <person name="Casacuberta J.M."/>
            <person name="Vandepoele K."/>
            <person name="Reski R."/>
            <person name="Cuming A.C."/>
            <person name="Tuskan G.A."/>
            <person name="Maumus F."/>
            <person name="Salse J."/>
            <person name="Schmutz J."/>
            <person name="Rensing S.A."/>
        </authorList>
    </citation>
    <scope>NUCLEOTIDE SEQUENCE [LARGE SCALE GENOMIC DNA]</scope>
    <source>
        <strain evidence="19 20">cv. Gransden 2004</strain>
    </source>
</reference>
<evidence type="ECO:0000313" key="19">
    <source>
        <dbReference type="EnsemblPlants" id="Pp3c6_11200V3.13"/>
    </source>
</evidence>
<keyword evidence="9 16" id="KW-0812">Transmembrane</keyword>
<dbReference type="OrthoDB" id="10260889at2759"/>
<keyword evidence="12" id="KW-0443">Lipid metabolism</keyword>
<dbReference type="EnsemblPlants" id="Pp3c6_11200V3.13">
    <property type="protein sequence ID" value="Pp3c6_11200V3.13"/>
    <property type="gene ID" value="Pp3c6_11200"/>
</dbReference>
<proteinExistence type="inferred from homology"/>
<evidence type="ECO:0000256" key="16">
    <source>
        <dbReference type="RuleBase" id="RU003938"/>
    </source>
</evidence>
<feature type="transmembrane region" description="Helical" evidence="18">
    <location>
        <begin position="352"/>
        <end position="375"/>
    </location>
</feature>
<comment type="pathway">
    <text evidence="3 16">Phospholipid metabolism; CDP-diacylglycerol biosynthesis; CDP-diacylglycerol from sn-glycerol 3-phosphate: step 3/3.</text>
</comment>
<reference evidence="19" key="3">
    <citation type="submission" date="2020-12" db="UniProtKB">
        <authorList>
            <consortium name="EnsemblPlants"/>
        </authorList>
    </citation>
    <scope>IDENTIFICATION</scope>
</reference>
<feature type="transmembrane region" description="Helical" evidence="18">
    <location>
        <begin position="201"/>
        <end position="232"/>
    </location>
</feature>
<dbReference type="EC" id="2.7.7.41" evidence="6 16"/>
<feature type="compositionally biased region" description="Polar residues" evidence="17">
    <location>
        <begin position="176"/>
        <end position="189"/>
    </location>
</feature>
<sequence length="491" mass="51707">MFGAPGVACYIGPTNGLQTPALQSILSLPTLSKSRSYFLSRASSEAVTCHSTSTNCTENCGSRSQLKSTRDCVSCRRPKLSASCGFLSGTQSSALWYSTLRKHSSLPSMLSASLQRKTSYWKVGSIQESSLTEIASDETSENRPNITGKAIAADASPADGEDNQVEPQLDKVGDNVNISSSDKSVTLSAPQDKKRQLKNRVLFGFIIGFGVLGVVLAGGWVFAIALAATIWVATGEYFGLVQSKAMTRGMEAPPLIATRICSAICAAMPLMTMYFGGRVGVAVTTASFFLATVLLLQRGPRFSHLSSAIFGLFYCGYLPCFWVKLRCGLAVPAINTKLVSAWPALLGGQAHWTVGLIATIIAISTIIAADTGAFLGGRALGRTPLSEVSPKKTLEGAACGLSASVAVSVVLGLLFQWPMSSSSAMVLALLVFLGSLFGDLTESMIKRDAGVKDSGKLIPGHGGILDRVDSYIFTGALVHSFVKVGLPLFGV</sequence>
<dbReference type="InterPro" id="IPR000374">
    <property type="entry name" value="PC_trans"/>
</dbReference>
<dbReference type="Gramene" id="Pp3c6_11200V3.13">
    <property type="protein sequence ID" value="Pp3c6_11200V3.13"/>
    <property type="gene ID" value="Pp3c6_11200"/>
</dbReference>
<evidence type="ECO:0000256" key="12">
    <source>
        <dbReference type="ARBA" id="ARBA00023098"/>
    </source>
</evidence>
<dbReference type="Pfam" id="PF01148">
    <property type="entry name" value="CTP_transf_1"/>
    <property type="match status" value="1"/>
</dbReference>
<dbReference type="RefSeq" id="XP_024378308.1">
    <property type="nucleotide sequence ID" value="XM_024522540.2"/>
</dbReference>
<dbReference type="GO" id="GO:0009535">
    <property type="term" value="C:chloroplast thylakoid membrane"/>
    <property type="evidence" value="ECO:0000318"/>
    <property type="project" value="GO_Central"/>
</dbReference>
<evidence type="ECO:0000256" key="3">
    <source>
        <dbReference type="ARBA" id="ARBA00005119"/>
    </source>
</evidence>
<keyword evidence="11 18" id="KW-1133">Transmembrane helix</keyword>
<keyword evidence="8 16" id="KW-0808">Transferase</keyword>
<dbReference type="GO" id="GO:0016024">
    <property type="term" value="P:CDP-diacylglycerol biosynthetic process"/>
    <property type="evidence" value="ECO:0007669"/>
    <property type="project" value="UniProtKB-UniPathway"/>
</dbReference>
<keyword evidence="10 16" id="KW-0548">Nucleotidyltransferase</keyword>
<dbReference type="EMBL" id="ABEU02000006">
    <property type="status" value="NOT_ANNOTATED_CDS"/>
    <property type="molecule type" value="Genomic_DNA"/>
</dbReference>
<keyword evidence="7" id="KW-0444">Lipid biosynthesis</keyword>
<feature type="region of interest" description="Disordered" evidence="17">
    <location>
        <begin position="154"/>
        <end position="189"/>
    </location>
</feature>
<evidence type="ECO:0000256" key="13">
    <source>
        <dbReference type="ARBA" id="ARBA00023136"/>
    </source>
</evidence>
<protein>
    <recommendedName>
        <fullName evidence="6 16">Phosphatidate cytidylyltransferase</fullName>
        <ecNumber evidence="6 16">2.7.7.41</ecNumber>
    </recommendedName>
</protein>
<dbReference type="EnsemblPlants" id="Pp3c6_11200V3.14">
    <property type="protein sequence ID" value="Pp3c6_11200V3.14"/>
    <property type="gene ID" value="Pp3c6_11200"/>
</dbReference>
<evidence type="ECO:0000256" key="14">
    <source>
        <dbReference type="ARBA" id="ARBA00023209"/>
    </source>
</evidence>
<organism evidence="19 20">
    <name type="scientific">Physcomitrium patens</name>
    <name type="common">Spreading-leaved earth moss</name>
    <name type="synonym">Physcomitrella patens</name>
    <dbReference type="NCBI Taxonomy" id="3218"/>
    <lineage>
        <taxon>Eukaryota</taxon>
        <taxon>Viridiplantae</taxon>
        <taxon>Streptophyta</taxon>
        <taxon>Embryophyta</taxon>
        <taxon>Bryophyta</taxon>
        <taxon>Bryophytina</taxon>
        <taxon>Bryopsida</taxon>
        <taxon>Funariidae</taxon>
        <taxon>Funariales</taxon>
        <taxon>Funariaceae</taxon>
        <taxon>Physcomitrium</taxon>
    </lineage>
</organism>
<evidence type="ECO:0000256" key="18">
    <source>
        <dbReference type="SAM" id="Phobius"/>
    </source>
</evidence>
<feature type="transmembrane region" description="Helical" evidence="18">
    <location>
        <begin position="396"/>
        <end position="417"/>
    </location>
</feature>
<dbReference type="FunCoup" id="A0A7I4DWU3">
    <property type="interactions" value="886"/>
</dbReference>
<dbReference type="PANTHER" id="PTHR47101:SF1">
    <property type="entry name" value="PHOSPHATIDATE CYTIDYLYLTRANSFERASE 4, CHLOROPLASTIC"/>
    <property type="match status" value="1"/>
</dbReference>
<evidence type="ECO:0000256" key="4">
    <source>
        <dbReference type="ARBA" id="ARBA00005189"/>
    </source>
</evidence>
<evidence type="ECO:0000256" key="6">
    <source>
        <dbReference type="ARBA" id="ARBA00012487"/>
    </source>
</evidence>
<evidence type="ECO:0000256" key="15">
    <source>
        <dbReference type="ARBA" id="ARBA00023264"/>
    </source>
</evidence>
<keyword evidence="14" id="KW-0594">Phospholipid biosynthesis</keyword>
<keyword evidence="13 18" id="KW-0472">Membrane</keyword>
<evidence type="ECO:0000256" key="10">
    <source>
        <dbReference type="ARBA" id="ARBA00022695"/>
    </source>
</evidence>
<feature type="transmembrane region" description="Helical" evidence="18">
    <location>
        <begin position="279"/>
        <end position="296"/>
    </location>
</feature>
<comment type="similarity">
    <text evidence="5 16">Belongs to the CDS family.</text>
</comment>
<dbReference type="Proteomes" id="UP000006727">
    <property type="component" value="Chromosome 6"/>
</dbReference>
<dbReference type="GeneID" id="112283613"/>
<dbReference type="PANTHER" id="PTHR47101">
    <property type="entry name" value="PHOSPHATIDATE CYTIDYLYLTRANSFERASE 5, CHLOROPLASTIC"/>
    <property type="match status" value="1"/>
</dbReference>
<keyword evidence="15" id="KW-1208">Phospholipid metabolism</keyword>
<comment type="subcellular location">
    <subcellularLocation>
        <location evidence="2">Membrane</location>
        <topology evidence="2">Multi-pass membrane protein</topology>
    </subcellularLocation>
</comment>
<feature type="transmembrane region" description="Helical" evidence="18">
    <location>
        <begin position="302"/>
        <end position="322"/>
    </location>
</feature>
<evidence type="ECO:0000256" key="8">
    <source>
        <dbReference type="ARBA" id="ARBA00022679"/>
    </source>
</evidence>
<evidence type="ECO:0000256" key="7">
    <source>
        <dbReference type="ARBA" id="ARBA00022516"/>
    </source>
</evidence>
<dbReference type="Gramene" id="Pp3c6_11200V3.14">
    <property type="protein sequence ID" value="Pp3c6_11200V3.14"/>
    <property type="gene ID" value="Pp3c6_11200"/>
</dbReference>
<evidence type="ECO:0000256" key="9">
    <source>
        <dbReference type="ARBA" id="ARBA00022692"/>
    </source>
</evidence>
<accession>A0A7I4DWU3</accession>
<dbReference type="AlphaFoldDB" id="A0A7I4DWU3"/>
<dbReference type="GO" id="GO:0006655">
    <property type="term" value="P:phosphatidylglycerol biosynthetic process"/>
    <property type="evidence" value="ECO:0000318"/>
    <property type="project" value="GO_Central"/>
</dbReference>
<comment type="catalytic activity">
    <reaction evidence="1 16">
        <text>a 1,2-diacyl-sn-glycero-3-phosphate + CTP + H(+) = a CDP-1,2-diacyl-sn-glycerol + diphosphate</text>
        <dbReference type="Rhea" id="RHEA:16229"/>
        <dbReference type="ChEBI" id="CHEBI:15378"/>
        <dbReference type="ChEBI" id="CHEBI:33019"/>
        <dbReference type="ChEBI" id="CHEBI:37563"/>
        <dbReference type="ChEBI" id="CHEBI:58332"/>
        <dbReference type="ChEBI" id="CHEBI:58608"/>
        <dbReference type="EC" id="2.7.7.41"/>
    </reaction>
</comment>